<dbReference type="Gene3D" id="3.30.70.100">
    <property type="match status" value="1"/>
</dbReference>
<organism evidence="2 3">
    <name type="scientific">Zhongshania antarctica</name>
    <dbReference type="NCBI Taxonomy" id="641702"/>
    <lineage>
        <taxon>Bacteria</taxon>
        <taxon>Pseudomonadati</taxon>
        <taxon>Pseudomonadota</taxon>
        <taxon>Gammaproteobacteria</taxon>
        <taxon>Cellvibrionales</taxon>
        <taxon>Spongiibacteraceae</taxon>
        <taxon>Zhongshania</taxon>
    </lineage>
</organism>
<accession>A0A840R8M6</accession>
<dbReference type="GO" id="GO:0004497">
    <property type="term" value="F:monooxygenase activity"/>
    <property type="evidence" value="ECO:0007669"/>
    <property type="project" value="UniProtKB-KW"/>
</dbReference>
<evidence type="ECO:0000313" key="3">
    <source>
        <dbReference type="Proteomes" id="UP000536640"/>
    </source>
</evidence>
<proteinExistence type="predicted"/>
<dbReference type="Proteomes" id="UP000536640">
    <property type="component" value="Unassembled WGS sequence"/>
</dbReference>
<dbReference type="EMBL" id="JACHHW010000009">
    <property type="protein sequence ID" value="MBB5188722.1"/>
    <property type="molecule type" value="Genomic_DNA"/>
</dbReference>
<evidence type="ECO:0000259" key="1">
    <source>
        <dbReference type="PROSITE" id="PS51725"/>
    </source>
</evidence>
<keyword evidence="2" id="KW-0503">Monooxygenase</keyword>
<keyword evidence="2" id="KW-0560">Oxidoreductase</keyword>
<dbReference type="InterPro" id="IPR007138">
    <property type="entry name" value="ABM_dom"/>
</dbReference>
<gene>
    <name evidence="2" type="ORF">HNQ57_003013</name>
</gene>
<dbReference type="Pfam" id="PF03992">
    <property type="entry name" value="ABM"/>
    <property type="match status" value="1"/>
</dbReference>
<dbReference type="AlphaFoldDB" id="A0A840R8M6"/>
<evidence type="ECO:0000313" key="2">
    <source>
        <dbReference type="EMBL" id="MBB5188722.1"/>
    </source>
</evidence>
<protein>
    <submittedName>
        <fullName evidence="2">Quinol monooxygenase YgiN</fullName>
    </submittedName>
</protein>
<dbReference type="RefSeq" id="WP_184464317.1">
    <property type="nucleotide sequence ID" value="NZ_JACHHW010000009.1"/>
</dbReference>
<keyword evidence="3" id="KW-1185">Reference proteome</keyword>
<dbReference type="SUPFAM" id="SSF54909">
    <property type="entry name" value="Dimeric alpha+beta barrel"/>
    <property type="match status" value="1"/>
</dbReference>
<comment type="caution">
    <text evidence="2">The sequence shown here is derived from an EMBL/GenBank/DDBJ whole genome shotgun (WGS) entry which is preliminary data.</text>
</comment>
<feature type="domain" description="ABM" evidence="1">
    <location>
        <begin position="3"/>
        <end position="91"/>
    </location>
</feature>
<sequence length="91" mass="10342">MAIIVAGKLKLKRGTREEFIKKSLDSVSQARMLDACEDFSVSPDPLDENRVNIFEKWIARGPLDEFRNSGPDNDSFSLIDAFDVKEYEIDS</sequence>
<dbReference type="PROSITE" id="PS51725">
    <property type="entry name" value="ABM"/>
    <property type="match status" value="1"/>
</dbReference>
<dbReference type="InterPro" id="IPR011008">
    <property type="entry name" value="Dimeric_a/b-barrel"/>
</dbReference>
<name>A0A840R8M6_9GAMM</name>
<reference evidence="2 3" key="1">
    <citation type="submission" date="2020-08" db="EMBL/GenBank/DDBJ databases">
        <title>Genomic Encyclopedia of Type Strains, Phase IV (KMG-IV): sequencing the most valuable type-strain genomes for metagenomic binning, comparative biology and taxonomic classification.</title>
        <authorList>
            <person name="Goeker M."/>
        </authorList>
    </citation>
    <scope>NUCLEOTIDE SEQUENCE [LARGE SCALE GENOMIC DNA]</scope>
    <source>
        <strain evidence="2 3">DSM 25701</strain>
    </source>
</reference>